<keyword evidence="3" id="KW-1185">Reference proteome</keyword>
<sequence length="310" mass="34002">MSEDKAYHDDVPPPPYQRIAPSTSRQDPQSFTSTSNTLDSSSSWSITHKGKIDISLKLKEQDKSQDSLGDLQYGITPDVREYAIDPNGNGAVPPLNIVVFYLGDEFGLIPLLTIALELFKTHSHRVRISTQEGHRDTIMRYEERLYGLNAIDGEGLGEGLEDHLEIYDALAGSRFSLKSWSDVSSLAGGLKKMGYPAIVTIKGMKNTGQLPLDVFVLEDQEAASWLYSSNKVSAIIYDGNSYLATLAIKYSAPSIAITLSTGDMYWLERLSHLGASPRPMTLSQVTVESLSVALDEALSPERKVIATVNS</sequence>
<dbReference type="Gene3D" id="3.40.50.2000">
    <property type="entry name" value="Glycogen Phosphorylase B"/>
    <property type="match status" value="1"/>
</dbReference>
<feature type="region of interest" description="Disordered" evidence="1">
    <location>
        <begin position="1"/>
        <end position="44"/>
    </location>
</feature>
<dbReference type="PANTHER" id="PTHR48050:SF13">
    <property type="entry name" value="STEROL 3-BETA-GLUCOSYLTRANSFERASE UGT80A2"/>
    <property type="match status" value="1"/>
</dbReference>
<protein>
    <submittedName>
        <fullName evidence="2">Uncharacterized protein</fullName>
    </submittedName>
</protein>
<feature type="compositionally biased region" description="Low complexity" evidence="1">
    <location>
        <begin position="30"/>
        <end position="44"/>
    </location>
</feature>
<name>A0A1B9J155_9TREE</name>
<accession>A0A1B9J155</accession>
<dbReference type="AlphaFoldDB" id="A0A1B9J155"/>
<reference evidence="3" key="2">
    <citation type="submission" date="2013-12" db="EMBL/GenBank/DDBJ databases">
        <title>Evolution of pathogenesis and genome organization in the Tremellales.</title>
        <authorList>
            <person name="Cuomo C."/>
            <person name="Litvintseva A."/>
            <person name="Heitman J."/>
            <person name="Chen Y."/>
            <person name="Sun S."/>
            <person name="Springer D."/>
            <person name="Dromer F."/>
            <person name="Young S."/>
            <person name="Zeng Q."/>
            <person name="Chapman S."/>
            <person name="Gujja S."/>
            <person name="Saif S."/>
            <person name="Birren B."/>
        </authorList>
    </citation>
    <scope>NUCLEOTIDE SEQUENCE [LARGE SCALE GENOMIC DNA]</scope>
    <source>
        <strain evidence="3">CBS 10435</strain>
    </source>
</reference>
<dbReference type="SUPFAM" id="SSF53756">
    <property type="entry name" value="UDP-Glycosyltransferase/glycogen phosphorylase"/>
    <property type="match status" value="1"/>
</dbReference>
<dbReference type="InterPro" id="IPR050426">
    <property type="entry name" value="Glycosyltransferase_28"/>
</dbReference>
<dbReference type="EMBL" id="KI669459">
    <property type="protein sequence ID" value="OCF61520.1"/>
    <property type="molecule type" value="Genomic_DNA"/>
</dbReference>
<evidence type="ECO:0000256" key="1">
    <source>
        <dbReference type="SAM" id="MobiDB-lite"/>
    </source>
</evidence>
<evidence type="ECO:0000313" key="2">
    <source>
        <dbReference type="EMBL" id="OCF61520.1"/>
    </source>
</evidence>
<dbReference type="Proteomes" id="UP000092583">
    <property type="component" value="Unassembled WGS sequence"/>
</dbReference>
<proteinExistence type="predicted"/>
<organism evidence="2 3">
    <name type="scientific">Kwoniella mangroviensis CBS 10435</name>
    <dbReference type="NCBI Taxonomy" id="1331196"/>
    <lineage>
        <taxon>Eukaryota</taxon>
        <taxon>Fungi</taxon>
        <taxon>Dikarya</taxon>
        <taxon>Basidiomycota</taxon>
        <taxon>Agaricomycotina</taxon>
        <taxon>Tremellomycetes</taxon>
        <taxon>Tremellales</taxon>
        <taxon>Cryptococcaceae</taxon>
        <taxon>Kwoniella</taxon>
    </lineage>
</organism>
<gene>
    <name evidence="2" type="ORF">L486_01168</name>
</gene>
<feature type="compositionally biased region" description="Polar residues" evidence="1">
    <location>
        <begin position="20"/>
        <end position="29"/>
    </location>
</feature>
<reference evidence="2 3" key="1">
    <citation type="submission" date="2013-07" db="EMBL/GenBank/DDBJ databases">
        <title>The Genome Sequence of Kwoniella mangroviensis CBS10435.</title>
        <authorList>
            <consortium name="The Broad Institute Genome Sequencing Platform"/>
            <person name="Cuomo C."/>
            <person name="Litvintseva A."/>
            <person name="Chen Y."/>
            <person name="Heitman J."/>
            <person name="Sun S."/>
            <person name="Springer D."/>
            <person name="Dromer F."/>
            <person name="Young S.K."/>
            <person name="Zeng Q."/>
            <person name="Gargeya S."/>
            <person name="Fitzgerald M."/>
            <person name="Abouelleil A."/>
            <person name="Alvarado L."/>
            <person name="Berlin A.M."/>
            <person name="Chapman S.B."/>
            <person name="Dewar J."/>
            <person name="Goldberg J."/>
            <person name="Griggs A."/>
            <person name="Gujja S."/>
            <person name="Hansen M."/>
            <person name="Howarth C."/>
            <person name="Imamovic A."/>
            <person name="Larimer J."/>
            <person name="McCowan C."/>
            <person name="Murphy C."/>
            <person name="Pearson M."/>
            <person name="Priest M."/>
            <person name="Roberts A."/>
            <person name="Saif S."/>
            <person name="Shea T."/>
            <person name="Sykes S."/>
            <person name="Wortman J."/>
            <person name="Nusbaum C."/>
            <person name="Birren B."/>
        </authorList>
    </citation>
    <scope>NUCLEOTIDE SEQUENCE [LARGE SCALE GENOMIC DNA]</scope>
    <source>
        <strain evidence="2 3">CBS 10435</strain>
    </source>
</reference>
<dbReference type="PANTHER" id="PTHR48050">
    <property type="entry name" value="STEROL 3-BETA-GLUCOSYLTRANSFERASE"/>
    <property type="match status" value="1"/>
</dbReference>
<feature type="compositionally biased region" description="Basic and acidic residues" evidence="1">
    <location>
        <begin position="1"/>
        <end position="11"/>
    </location>
</feature>
<evidence type="ECO:0000313" key="3">
    <source>
        <dbReference type="Proteomes" id="UP000092583"/>
    </source>
</evidence>